<dbReference type="EMBL" id="OU015569">
    <property type="protein sequence ID" value="CAG5095180.1"/>
    <property type="molecule type" value="Genomic_DNA"/>
</dbReference>
<gene>
    <name evidence="2" type="ORF">OKIOD_LOCUS5624</name>
</gene>
<evidence type="ECO:0000313" key="2">
    <source>
        <dbReference type="EMBL" id="CAG5095180.1"/>
    </source>
</evidence>
<reference evidence="2 3" key="1">
    <citation type="submission" date="2021-04" db="EMBL/GenBank/DDBJ databases">
        <authorList>
            <person name="Bliznina A."/>
        </authorList>
    </citation>
    <scope>NUCLEOTIDE SEQUENCE [LARGE SCALE GENOMIC DNA]</scope>
</reference>
<protein>
    <submittedName>
        <fullName evidence="2">Oidioi.mRNA.OKI2018_I69.XSR.g14066.t2.cds</fullName>
    </submittedName>
</protein>
<feature type="region of interest" description="Disordered" evidence="1">
    <location>
        <begin position="426"/>
        <end position="477"/>
    </location>
</feature>
<feature type="region of interest" description="Disordered" evidence="1">
    <location>
        <begin position="241"/>
        <end position="264"/>
    </location>
</feature>
<organism evidence="2 3">
    <name type="scientific">Oikopleura dioica</name>
    <name type="common">Tunicate</name>
    <dbReference type="NCBI Taxonomy" id="34765"/>
    <lineage>
        <taxon>Eukaryota</taxon>
        <taxon>Metazoa</taxon>
        <taxon>Chordata</taxon>
        <taxon>Tunicata</taxon>
        <taxon>Appendicularia</taxon>
        <taxon>Copelata</taxon>
        <taxon>Oikopleuridae</taxon>
        <taxon>Oikopleura</taxon>
    </lineage>
</organism>
<feature type="compositionally biased region" description="Basic and acidic residues" evidence="1">
    <location>
        <begin position="461"/>
        <end position="477"/>
    </location>
</feature>
<sequence length="477" mass="54920">MWDNEQTATLTECKEEPEDEYIPQPVKNDGQQIVIADDDEIAPNYVQPKFHQQQFNQQQQFPQMFYHMQNNQTVYQDQQHHSGQWQQQQAWQQQTGHQYQQYSPFVKMGLQNSNEQLFQQYHQGQATTTYSTASFNAQHGLNMHQQQGCVPVTSLPSSNFMMNSQTQGHNSSGVPIKQVFTNYQGQQLFGQQFNQGTQPSIVIQSHPNHEMFSEGTGEEMFTLQPAMPNLNASYGNFVEDPSNLSNEETTTIKQEDCDDEENNDEPALELSTTFENTKAMKDHVYYLKDLINDLVLQTKIHAKNSGRYRKACQDHDDMLPDVAYAECKSLCYKTLPEMARDPPKLNATQMRKLNKAFNSLKIKDKPELPEMKTALKVMCEIGKIDDGVEQLIEELYTHPEGFDAYWNMLNSGQKKWFNKNRSLEENKVVPRPSRKMGRPRTTPTVRRSPRGKNKNNNAKNKKGEKAQEDAKAGSKKK</sequence>
<proteinExistence type="predicted"/>
<evidence type="ECO:0000313" key="3">
    <source>
        <dbReference type="Proteomes" id="UP001158576"/>
    </source>
</evidence>
<evidence type="ECO:0000256" key="1">
    <source>
        <dbReference type="SAM" id="MobiDB-lite"/>
    </source>
</evidence>
<accession>A0ABN7SDL0</accession>
<keyword evidence="3" id="KW-1185">Reference proteome</keyword>
<feature type="compositionally biased region" description="Polar residues" evidence="1">
    <location>
        <begin position="242"/>
        <end position="252"/>
    </location>
</feature>
<name>A0ABN7SDL0_OIKDI</name>
<dbReference type="Proteomes" id="UP001158576">
    <property type="component" value="Chromosome XSR"/>
</dbReference>